<feature type="region of interest" description="Disordered" evidence="1">
    <location>
        <begin position="214"/>
        <end position="286"/>
    </location>
</feature>
<dbReference type="AlphaFoldDB" id="A0A2C5Y2D4"/>
<proteinExistence type="predicted"/>
<feature type="region of interest" description="Disordered" evidence="1">
    <location>
        <begin position="164"/>
        <end position="186"/>
    </location>
</feature>
<feature type="compositionally biased region" description="Polar residues" evidence="1">
    <location>
        <begin position="277"/>
        <end position="286"/>
    </location>
</feature>
<reference evidence="2 3" key="1">
    <citation type="submission" date="2017-06" db="EMBL/GenBank/DDBJ databases">
        <title>Ant-infecting Ophiocordyceps genomes reveal a high diversity of potential behavioral manipulation genes and a possible major role for enterotoxins.</title>
        <authorList>
            <person name="De Bekker C."/>
            <person name="Evans H.C."/>
            <person name="Brachmann A."/>
            <person name="Hughes D.P."/>
        </authorList>
    </citation>
    <scope>NUCLEOTIDE SEQUENCE [LARGE SCALE GENOMIC DNA]</scope>
    <source>
        <strain evidence="2 3">Map64</strain>
    </source>
</reference>
<evidence type="ECO:0000256" key="1">
    <source>
        <dbReference type="SAM" id="MobiDB-lite"/>
    </source>
</evidence>
<evidence type="ECO:0000313" key="3">
    <source>
        <dbReference type="Proteomes" id="UP000226192"/>
    </source>
</evidence>
<dbReference type="EMBL" id="NJET01000118">
    <property type="protein sequence ID" value="PHH61041.1"/>
    <property type="molecule type" value="Genomic_DNA"/>
</dbReference>
<dbReference type="Proteomes" id="UP000226192">
    <property type="component" value="Unassembled WGS sequence"/>
</dbReference>
<dbReference type="OrthoDB" id="5409998at2759"/>
<feature type="compositionally biased region" description="Polar residues" evidence="1">
    <location>
        <begin position="217"/>
        <end position="229"/>
    </location>
</feature>
<gene>
    <name evidence="2" type="ORF">CDD81_809</name>
</gene>
<feature type="region of interest" description="Disordered" evidence="1">
    <location>
        <begin position="88"/>
        <end position="144"/>
    </location>
</feature>
<protein>
    <submittedName>
        <fullName evidence="2">Uncharacterized protein</fullName>
    </submittedName>
</protein>
<organism evidence="2 3">
    <name type="scientific">Ophiocordyceps australis</name>
    <dbReference type="NCBI Taxonomy" id="1399860"/>
    <lineage>
        <taxon>Eukaryota</taxon>
        <taxon>Fungi</taxon>
        <taxon>Dikarya</taxon>
        <taxon>Ascomycota</taxon>
        <taxon>Pezizomycotina</taxon>
        <taxon>Sordariomycetes</taxon>
        <taxon>Hypocreomycetidae</taxon>
        <taxon>Hypocreales</taxon>
        <taxon>Ophiocordycipitaceae</taxon>
        <taxon>Ophiocordyceps</taxon>
    </lineage>
</organism>
<name>A0A2C5Y2D4_9HYPO</name>
<feature type="compositionally biased region" description="Low complexity" evidence="1">
    <location>
        <begin position="253"/>
        <end position="267"/>
    </location>
</feature>
<comment type="caution">
    <text evidence="2">The sequence shown here is derived from an EMBL/GenBank/DDBJ whole genome shotgun (WGS) entry which is preliminary data.</text>
</comment>
<accession>A0A2C5Y2D4</accession>
<sequence length="372" mass="39693">MASTPPFKAKDSLDALQQLVDDVLVQTGKALRLSCKDGAGNAPTFNAAHQPRLPDTIRAFHNALNELEYEITDAKTILSRDLDQLMARKATKDASEQQRVSSNGPDGCPSPPPITKDPPVKSEPASKAPFPYMGISLSDDAPPSIAGQDGETHDTMMEEINPRVKTESAVDSSAARTGSGLIPSNEVKTTEGHRTAIADDKTHANDGFTVMQFSLAPHNSENQEQQGVNPNEPAFELTSFAPPDDGDNHHGVNSNTTGGSNMNNMTSLESFLPVTSDGPSQSGTVATQEVQSKHIGESTNMANNELSDSAFADIFPNDGQADGMDFDFSIGDGGMGGDTFDELMNDRDNTFDAPDQADFDATFFGFDKTEDS</sequence>
<evidence type="ECO:0000313" key="2">
    <source>
        <dbReference type="EMBL" id="PHH61041.1"/>
    </source>
</evidence>
<dbReference type="STRING" id="1399860.A0A2C5Y2D4"/>
<keyword evidence="3" id="KW-1185">Reference proteome</keyword>